<evidence type="ECO:0000313" key="1">
    <source>
        <dbReference type="EMBL" id="KAF2875248.1"/>
    </source>
</evidence>
<dbReference type="Proteomes" id="UP000481861">
    <property type="component" value="Unassembled WGS sequence"/>
</dbReference>
<dbReference type="EMBL" id="JAADJZ010000005">
    <property type="protein sequence ID" value="KAF2875248.1"/>
    <property type="molecule type" value="Genomic_DNA"/>
</dbReference>
<keyword evidence="2" id="KW-1185">Reference proteome</keyword>
<sequence>MATSSFSVPDTIHSLRQMRDLPYNVGYACGELLEHIVPLVSYHLEHDSNFRNNNPKASVSTVEFASAVDAQLKHARDADDVSGKFADDLLADRKERKPRKKYLEKYTVMMENAFKAEIKEKLRDMFLKWTPEQTRMFNKGLDRRLTGTAWSVYPADNVVLQADGSDWAVWLRGHCDELGMIEGKAGRPVFDKL</sequence>
<dbReference type="AlphaFoldDB" id="A0A7C8IBD7"/>
<proteinExistence type="predicted"/>
<dbReference type="OrthoDB" id="3786143at2759"/>
<gene>
    <name evidence="1" type="ORF">BDV95DRAFT_487087</name>
</gene>
<evidence type="ECO:0000313" key="2">
    <source>
        <dbReference type="Proteomes" id="UP000481861"/>
    </source>
</evidence>
<reference evidence="1 2" key="1">
    <citation type="submission" date="2020-01" db="EMBL/GenBank/DDBJ databases">
        <authorList>
            <consortium name="DOE Joint Genome Institute"/>
            <person name="Haridas S."/>
            <person name="Albert R."/>
            <person name="Binder M."/>
            <person name="Bloem J."/>
            <person name="Labutti K."/>
            <person name="Salamov A."/>
            <person name="Andreopoulos B."/>
            <person name="Baker S.E."/>
            <person name="Barry K."/>
            <person name="Bills G."/>
            <person name="Bluhm B.H."/>
            <person name="Cannon C."/>
            <person name="Castanera R."/>
            <person name="Culley D.E."/>
            <person name="Daum C."/>
            <person name="Ezra D."/>
            <person name="Gonzalez J.B."/>
            <person name="Henrissat B."/>
            <person name="Kuo A."/>
            <person name="Liang C."/>
            <person name="Lipzen A."/>
            <person name="Lutzoni F."/>
            <person name="Magnuson J."/>
            <person name="Mondo S."/>
            <person name="Nolan M."/>
            <person name="Ohm R."/>
            <person name="Pangilinan J."/>
            <person name="Park H.-J.H."/>
            <person name="Ramirez L."/>
            <person name="Alfaro M."/>
            <person name="Sun H."/>
            <person name="Tritt A."/>
            <person name="Yoshinaga Y."/>
            <person name="Zwiers L.-H.L."/>
            <person name="Turgeon B.G."/>
            <person name="Goodwin S.B."/>
            <person name="Spatafora J.W."/>
            <person name="Crous P.W."/>
            <person name="Grigoriev I.V."/>
        </authorList>
    </citation>
    <scope>NUCLEOTIDE SEQUENCE [LARGE SCALE GENOMIC DNA]</scope>
    <source>
        <strain evidence="1 2">CBS 611.86</strain>
    </source>
</reference>
<comment type="caution">
    <text evidence="1">The sequence shown here is derived from an EMBL/GenBank/DDBJ whole genome shotgun (WGS) entry which is preliminary data.</text>
</comment>
<organism evidence="1 2">
    <name type="scientific">Massariosphaeria phaeospora</name>
    <dbReference type="NCBI Taxonomy" id="100035"/>
    <lineage>
        <taxon>Eukaryota</taxon>
        <taxon>Fungi</taxon>
        <taxon>Dikarya</taxon>
        <taxon>Ascomycota</taxon>
        <taxon>Pezizomycotina</taxon>
        <taxon>Dothideomycetes</taxon>
        <taxon>Pleosporomycetidae</taxon>
        <taxon>Pleosporales</taxon>
        <taxon>Pleosporales incertae sedis</taxon>
        <taxon>Massariosphaeria</taxon>
    </lineage>
</organism>
<accession>A0A7C8IBD7</accession>
<protein>
    <submittedName>
        <fullName evidence="1">Uncharacterized protein</fullName>
    </submittedName>
</protein>
<name>A0A7C8IBD7_9PLEO</name>